<proteinExistence type="predicted"/>
<accession>A0A2N0RAU2</accession>
<dbReference type="SMART" id="SM00671">
    <property type="entry name" value="SEL1"/>
    <property type="match status" value="2"/>
</dbReference>
<reference evidence="1 2" key="2">
    <citation type="submission" date="2017-10" db="EMBL/GenBank/DDBJ databases">
        <title>Genome analyses suggest a sexual origin of heterokaryosis in a supposedly ancient asexual fungus.</title>
        <authorList>
            <person name="Corradi N."/>
            <person name="Sedzielewska K."/>
            <person name="Noel J."/>
            <person name="Charron P."/>
            <person name="Farinelli L."/>
            <person name="Marton T."/>
            <person name="Kruger M."/>
            <person name="Pelin A."/>
            <person name="Brachmann A."/>
            <person name="Corradi N."/>
        </authorList>
    </citation>
    <scope>NUCLEOTIDE SEQUENCE [LARGE SCALE GENOMIC DNA]</scope>
    <source>
        <strain evidence="1 2">A1</strain>
    </source>
</reference>
<dbReference type="Gene3D" id="1.25.40.10">
    <property type="entry name" value="Tetratricopeptide repeat domain"/>
    <property type="match status" value="2"/>
</dbReference>
<dbReference type="VEuPathDB" id="FungiDB:RhiirA1_468060"/>
<gene>
    <name evidence="1" type="ORF">RhiirA1_468060</name>
</gene>
<dbReference type="InterPro" id="IPR011990">
    <property type="entry name" value="TPR-like_helical_dom_sf"/>
</dbReference>
<comment type="caution">
    <text evidence="1">The sequence shown here is derived from an EMBL/GenBank/DDBJ whole genome shotgun (WGS) entry which is preliminary data.</text>
</comment>
<sequence>MKNHKENKSWFTSLIGYFYQFDKNQLHLIVVKNNDALNMLRNSNTIIGKYFIFFYYKDIILSGIDFKQNQLVYLLELNGNIFELLPRLTEEGNLDAQYNLAICYMDGIGTQKDEKKHLTYRISFSIWKGGVKKYITRAFKGYLKSAENGDAMSQTDENGDAVAQNNIGYCCKYGKRTDKDDKKAFGWYLNSGIKWDSLNYSKYINRFA</sequence>
<name>A0A2N0RAU2_9GLOM</name>
<protein>
    <submittedName>
        <fullName evidence="1">Uncharacterized protein</fullName>
    </submittedName>
</protein>
<dbReference type="Proteomes" id="UP000232688">
    <property type="component" value="Unassembled WGS sequence"/>
</dbReference>
<dbReference type="InterPro" id="IPR006597">
    <property type="entry name" value="Sel1-like"/>
</dbReference>
<dbReference type="Pfam" id="PF08238">
    <property type="entry name" value="Sel1"/>
    <property type="match status" value="3"/>
</dbReference>
<dbReference type="SUPFAM" id="SSF81901">
    <property type="entry name" value="HCP-like"/>
    <property type="match status" value="1"/>
</dbReference>
<dbReference type="AlphaFoldDB" id="A0A2N0RAU2"/>
<reference evidence="1 2" key="1">
    <citation type="submission" date="2017-10" db="EMBL/GenBank/DDBJ databases">
        <title>Extensive intraspecific genome diversity in a model arbuscular mycorrhizal fungus.</title>
        <authorList>
            <person name="Chen E.C.H."/>
            <person name="Morin E."/>
            <person name="Baudet D."/>
            <person name="Noel J."/>
            <person name="Ndikumana S."/>
            <person name="Charron P."/>
            <person name="St-Onge C."/>
            <person name="Giorgi J."/>
            <person name="Grigoriev I.V."/>
            <person name="Roux C."/>
            <person name="Martin F.M."/>
            <person name="Corradi N."/>
        </authorList>
    </citation>
    <scope>NUCLEOTIDE SEQUENCE [LARGE SCALE GENOMIC DNA]</scope>
    <source>
        <strain evidence="1 2">A1</strain>
    </source>
</reference>
<dbReference type="EMBL" id="LLXH01001149">
    <property type="protein sequence ID" value="PKC60420.1"/>
    <property type="molecule type" value="Genomic_DNA"/>
</dbReference>
<evidence type="ECO:0000313" key="1">
    <source>
        <dbReference type="EMBL" id="PKC60420.1"/>
    </source>
</evidence>
<evidence type="ECO:0000313" key="2">
    <source>
        <dbReference type="Proteomes" id="UP000232688"/>
    </source>
</evidence>
<organism evidence="1 2">
    <name type="scientific">Rhizophagus irregularis</name>
    <dbReference type="NCBI Taxonomy" id="588596"/>
    <lineage>
        <taxon>Eukaryota</taxon>
        <taxon>Fungi</taxon>
        <taxon>Fungi incertae sedis</taxon>
        <taxon>Mucoromycota</taxon>
        <taxon>Glomeromycotina</taxon>
        <taxon>Glomeromycetes</taxon>
        <taxon>Glomerales</taxon>
        <taxon>Glomeraceae</taxon>
        <taxon>Rhizophagus</taxon>
    </lineage>
</organism>